<dbReference type="PANTHER" id="PTHR11080">
    <property type="entry name" value="PYRAZINAMIDASE/NICOTINAMIDASE"/>
    <property type="match status" value="1"/>
</dbReference>
<evidence type="ECO:0000256" key="1">
    <source>
        <dbReference type="ARBA" id="ARBA00006336"/>
    </source>
</evidence>
<evidence type="ECO:0000313" key="10">
    <source>
        <dbReference type="Proteomes" id="UP000887575"/>
    </source>
</evidence>
<dbReference type="InterPro" id="IPR000868">
    <property type="entry name" value="Isochorismatase-like_dom"/>
</dbReference>
<keyword evidence="4" id="KW-0378">Hydrolase</keyword>
<dbReference type="SUPFAM" id="SSF52499">
    <property type="entry name" value="Isochorismatase-like hydrolases"/>
    <property type="match status" value="1"/>
</dbReference>
<dbReference type="Proteomes" id="UP000887575">
    <property type="component" value="Unassembled WGS sequence"/>
</dbReference>
<dbReference type="PANTHER" id="PTHR11080:SF2">
    <property type="entry name" value="LD05707P"/>
    <property type="match status" value="1"/>
</dbReference>
<proteinExistence type="inferred from homology"/>
<evidence type="ECO:0000256" key="8">
    <source>
        <dbReference type="SAM" id="MobiDB-lite"/>
    </source>
</evidence>
<keyword evidence="10" id="KW-1185">Reference proteome</keyword>
<comment type="similarity">
    <text evidence="1">Belongs to the isochorismatase family.</text>
</comment>
<evidence type="ECO:0000313" key="11">
    <source>
        <dbReference type="WBParaSite" id="MBELARI_LOCUS8672"/>
    </source>
</evidence>
<keyword evidence="2" id="KW-0662">Pyridine nucleotide biosynthesis</keyword>
<evidence type="ECO:0000256" key="3">
    <source>
        <dbReference type="ARBA" id="ARBA00022723"/>
    </source>
</evidence>
<name>A0AAF3JBN9_9BILA</name>
<evidence type="ECO:0000256" key="6">
    <source>
        <dbReference type="ARBA" id="ARBA00039017"/>
    </source>
</evidence>
<dbReference type="WBParaSite" id="MBELARI_LOCUS8672">
    <property type="protein sequence ID" value="MBELARI_LOCUS8672"/>
    <property type="gene ID" value="MBELARI_LOCUS8672"/>
</dbReference>
<evidence type="ECO:0000259" key="9">
    <source>
        <dbReference type="Pfam" id="PF00857"/>
    </source>
</evidence>
<dbReference type="GO" id="GO:0008936">
    <property type="term" value="F:nicotinamidase activity"/>
    <property type="evidence" value="ECO:0007669"/>
    <property type="project" value="UniProtKB-EC"/>
</dbReference>
<dbReference type="GO" id="GO:0046872">
    <property type="term" value="F:metal ion binding"/>
    <property type="evidence" value="ECO:0007669"/>
    <property type="project" value="UniProtKB-KW"/>
</dbReference>
<evidence type="ECO:0000256" key="5">
    <source>
        <dbReference type="ARBA" id="ARBA00037900"/>
    </source>
</evidence>
<feature type="domain" description="Isochorismatase-like" evidence="9">
    <location>
        <begin position="500"/>
        <end position="702"/>
    </location>
</feature>
<evidence type="ECO:0000256" key="2">
    <source>
        <dbReference type="ARBA" id="ARBA00022642"/>
    </source>
</evidence>
<dbReference type="GO" id="GO:0019363">
    <property type="term" value="P:pyridine nucleotide biosynthetic process"/>
    <property type="evidence" value="ECO:0007669"/>
    <property type="project" value="UniProtKB-KW"/>
</dbReference>
<dbReference type="InterPro" id="IPR036380">
    <property type="entry name" value="Isochorismatase-like_sf"/>
</dbReference>
<evidence type="ECO:0000256" key="4">
    <source>
        <dbReference type="ARBA" id="ARBA00022801"/>
    </source>
</evidence>
<sequence>MSSNHPIYSLAESSTSWRVNNGVDSSFHPSCSSTYSPWNDQEIDTENRLPSTTRAGLSPPSKWPRASTPRRSLSTASFNYASSSTFSLHSPPLVKSSLTVPMQSPLQRTPTNGEKASPSNLLVTPSPSRLRRNVRRSASAIARPLVLSNRSFDIGLREINFDTHSSMDNYEMWEKVDCEEENGEEELPIEIPRDDVMLSGGLAASQENSPDKTLPYTIHLETPSKSLENQDEMENEYFNLTSSPYLSTYSSLSSIHRIPEMPTGSLETSVFDNIQHFSNRRPLIFSPERTPMTLKKPRRSLPVLKEMQKPITQSIPSISRSLSVCTEIHSAPSVINQSFSPQILEPLEPLETNQIPILLLEPIKQEISHQNPSILQKRHTISSTPLTTISKGKRRREIEEDGEKTERFITPRKPLKPFARRWLRIVYGTTIAQREVTAAAHEFLRHRRESQGSIGESFNEEIWGDLIAEITLCTRGTLTNEWYEKLKEKVITPLANLKIAVIVVDFQNDFINGSLSVKIGDAQDNPDDAIQPLNSVLSNEKIDIVVYTLDWHPSNHISFLDHARDSDRRLAVKDQQDLHFFSQVQFEQPNTSQILYPTHCVQGSWGAELDSRLDIVNGSHMVRKGTDVYVDSYSAFFDNAKLGKTPLEDLLKDQNITAVLASGLAYDICVASTLLHSSELGFLSAIITDCSKGLNKDGIKRADEMFKERNIARLDSKDAHSVINGEYRPVEWIRLLLNQIKHQK</sequence>
<feature type="region of interest" description="Disordered" evidence="8">
    <location>
        <begin position="50"/>
        <end position="70"/>
    </location>
</feature>
<dbReference type="EC" id="3.5.1.19" evidence="6"/>
<keyword evidence="3" id="KW-0479">Metal-binding</keyword>
<accession>A0AAF3JBN9</accession>
<dbReference type="InterPro" id="IPR052347">
    <property type="entry name" value="Isochorismatase_Nicotinamidase"/>
</dbReference>
<protein>
    <recommendedName>
        <fullName evidence="6">nicotinamidase</fullName>
        <ecNumber evidence="6">3.5.1.19</ecNumber>
    </recommendedName>
    <alternativeName>
        <fullName evidence="7">Nicotinamide deamidase</fullName>
    </alternativeName>
</protein>
<reference evidence="11" key="1">
    <citation type="submission" date="2024-02" db="UniProtKB">
        <authorList>
            <consortium name="WormBaseParasite"/>
        </authorList>
    </citation>
    <scope>IDENTIFICATION</scope>
</reference>
<evidence type="ECO:0000256" key="7">
    <source>
        <dbReference type="ARBA" id="ARBA00043224"/>
    </source>
</evidence>
<dbReference type="AlphaFoldDB" id="A0AAF3JBN9"/>
<organism evidence="10 11">
    <name type="scientific">Mesorhabditis belari</name>
    <dbReference type="NCBI Taxonomy" id="2138241"/>
    <lineage>
        <taxon>Eukaryota</taxon>
        <taxon>Metazoa</taxon>
        <taxon>Ecdysozoa</taxon>
        <taxon>Nematoda</taxon>
        <taxon>Chromadorea</taxon>
        <taxon>Rhabditida</taxon>
        <taxon>Rhabditina</taxon>
        <taxon>Rhabditomorpha</taxon>
        <taxon>Rhabditoidea</taxon>
        <taxon>Rhabditidae</taxon>
        <taxon>Mesorhabditinae</taxon>
        <taxon>Mesorhabditis</taxon>
    </lineage>
</organism>
<dbReference type="Gene3D" id="3.40.50.850">
    <property type="entry name" value="Isochorismatase-like"/>
    <property type="match status" value="1"/>
</dbReference>
<dbReference type="Pfam" id="PF00857">
    <property type="entry name" value="Isochorismatase"/>
    <property type="match status" value="1"/>
</dbReference>
<comment type="pathway">
    <text evidence="5">Cofactor biosynthesis; nicotinate biosynthesis; nicotinate from nicotinamide: step 1/1.</text>
</comment>
<feature type="region of interest" description="Disordered" evidence="8">
    <location>
        <begin position="103"/>
        <end position="126"/>
    </location>
</feature>